<dbReference type="KEGG" id="cate:C2869_02710"/>
<comment type="subcellular location">
    <subcellularLocation>
        <location evidence="1">Cell membrane</location>
        <topology evidence="1">Multi-pass membrane protein</topology>
    </subcellularLocation>
</comment>
<dbReference type="GO" id="GO:0015293">
    <property type="term" value="F:symporter activity"/>
    <property type="evidence" value="ECO:0007669"/>
    <property type="project" value="TreeGrafter"/>
</dbReference>
<dbReference type="CDD" id="cd11477">
    <property type="entry name" value="SLC5sbd_u1"/>
    <property type="match status" value="1"/>
</dbReference>
<feature type="transmembrane region" description="Helical" evidence="12">
    <location>
        <begin position="307"/>
        <end position="329"/>
    </location>
</feature>
<keyword evidence="4" id="KW-1003">Cell membrane</keyword>
<evidence type="ECO:0000256" key="5">
    <source>
        <dbReference type="ARBA" id="ARBA00022692"/>
    </source>
</evidence>
<evidence type="ECO:0000256" key="8">
    <source>
        <dbReference type="ARBA" id="ARBA00023065"/>
    </source>
</evidence>
<comment type="similarity">
    <text evidence="2 11">Belongs to the sodium:solute symporter (SSF) (TC 2.A.21) family.</text>
</comment>
<accession>A0A2S0VMK3</accession>
<sequence length="577" mass="62114">MATLDYIVLFLYLLGILAVGIVFANKNKNANDMFAAGGESPWWVSGLSAFMTMFSAGTFVVWGSIAFNSGFVAVAINLCYGISAVLVGYFIAGHWKKLGVSTPAEFITLRYGQAALKFYTFAMMVFRIVGTAVALYSLAVVVVALMPLPDGHWLQDPTTGNVAIFWAILLFGCIVVAYTVLGGLWAVLMTDVLQFIVLNLAVIFMVPLMLMKVGGWGEFVNLAPESFFDATSVQYSWYFLMGWVAIHFFMIGGEWAFAQRFISVPSEKEAKKATYLFGALYLFSPFLWLLPPLVYRVINPDANAEQAYVLATQAVLPVGMVGLMIAAMFSATASMVSSQLNVFAGVLTEDIYKKITTKANPDLVLVGRWFTVLLGAILVVVALAIPYLGGAEKVVVSITSLLVGPLLAPTIWGLFSRKVDISAIWWTVGLSFFAGVVLKFGLNEQGFLADINAFSAVAQWVQTQANLVNLTIGVIIPVSVLTVIHLGKSQDAPGAIAIDKVEQVQASKPQTQASNLPGLIVAVALGLCGLLMFGLAIANSADAIILGLFGLVLAVLAFIVYLLNSPRIHLKLSKTTS</sequence>
<evidence type="ECO:0000256" key="1">
    <source>
        <dbReference type="ARBA" id="ARBA00004651"/>
    </source>
</evidence>
<keyword evidence="6 12" id="KW-1133">Transmembrane helix</keyword>
<keyword evidence="14" id="KW-1185">Reference proteome</keyword>
<proteinExistence type="inferred from homology"/>
<evidence type="ECO:0000256" key="4">
    <source>
        <dbReference type="ARBA" id="ARBA00022475"/>
    </source>
</evidence>
<keyword evidence="8" id="KW-0406">Ion transport</keyword>
<feature type="transmembrane region" description="Helical" evidence="12">
    <location>
        <begin position="44"/>
        <end position="65"/>
    </location>
</feature>
<evidence type="ECO:0000256" key="6">
    <source>
        <dbReference type="ARBA" id="ARBA00022989"/>
    </source>
</evidence>
<dbReference type="AlphaFoldDB" id="A0A2S0VMK3"/>
<dbReference type="RefSeq" id="WP_108601489.1">
    <property type="nucleotide sequence ID" value="NZ_CP026604.1"/>
</dbReference>
<feature type="transmembrane region" description="Helical" evidence="12">
    <location>
        <begin position="543"/>
        <end position="564"/>
    </location>
</feature>
<dbReference type="GO" id="GO:0006814">
    <property type="term" value="P:sodium ion transport"/>
    <property type="evidence" value="ECO:0007669"/>
    <property type="project" value="UniProtKB-KW"/>
</dbReference>
<dbReference type="Proteomes" id="UP000244441">
    <property type="component" value="Chromosome"/>
</dbReference>
<keyword evidence="10" id="KW-0739">Sodium transport</keyword>
<dbReference type="PANTHER" id="PTHR42985:SF40">
    <property type="entry name" value="LD47995P-RELATED"/>
    <property type="match status" value="1"/>
</dbReference>
<feature type="transmembrane region" description="Helical" evidence="12">
    <location>
        <begin position="6"/>
        <end position="24"/>
    </location>
</feature>
<dbReference type="InterPro" id="IPR038377">
    <property type="entry name" value="Na/Glc_symporter_sf"/>
</dbReference>
<keyword evidence="7" id="KW-0915">Sodium</keyword>
<feature type="transmembrane region" description="Helical" evidence="12">
    <location>
        <begin position="363"/>
        <end position="388"/>
    </location>
</feature>
<feature type="transmembrane region" description="Helical" evidence="12">
    <location>
        <begin position="422"/>
        <end position="442"/>
    </location>
</feature>
<dbReference type="GO" id="GO:0005886">
    <property type="term" value="C:plasma membrane"/>
    <property type="evidence" value="ECO:0007669"/>
    <property type="project" value="UniProtKB-SubCell"/>
</dbReference>
<keyword evidence="9 12" id="KW-0472">Membrane</keyword>
<evidence type="ECO:0000256" key="9">
    <source>
        <dbReference type="ARBA" id="ARBA00023136"/>
    </source>
</evidence>
<feature type="transmembrane region" description="Helical" evidence="12">
    <location>
        <begin position="71"/>
        <end position="92"/>
    </location>
</feature>
<organism evidence="13 14">
    <name type="scientific">Saccharobesus litoralis</name>
    <dbReference type="NCBI Taxonomy" id="2172099"/>
    <lineage>
        <taxon>Bacteria</taxon>
        <taxon>Pseudomonadati</taxon>
        <taxon>Pseudomonadota</taxon>
        <taxon>Gammaproteobacteria</taxon>
        <taxon>Alteromonadales</taxon>
        <taxon>Alteromonadaceae</taxon>
        <taxon>Saccharobesus</taxon>
    </lineage>
</organism>
<feature type="transmembrane region" description="Helical" evidence="12">
    <location>
        <begin position="118"/>
        <end position="144"/>
    </location>
</feature>
<feature type="transmembrane region" description="Helical" evidence="12">
    <location>
        <begin position="235"/>
        <end position="252"/>
    </location>
</feature>
<feature type="transmembrane region" description="Helical" evidence="12">
    <location>
        <begin position="394"/>
        <end position="415"/>
    </location>
</feature>
<evidence type="ECO:0000256" key="2">
    <source>
        <dbReference type="ARBA" id="ARBA00006434"/>
    </source>
</evidence>
<evidence type="ECO:0000256" key="10">
    <source>
        <dbReference type="ARBA" id="ARBA00023201"/>
    </source>
</evidence>
<keyword evidence="3" id="KW-0813">Transport</keyword>
<gene>
    <name evidence="13" type="ORF">C2869_02710</name>
</gene>
<evidence type="ECO:0000256" key="7">
    <source>
        <dbReference type="ARBA" id="ARBA00023053"/>
    </source>
</evidence>
<evidence type="ECO:0000313" key="14">
    <source>
        <dbReference type="Proteomes" id="UP000244441"/>
    </source>
</evidence>
<dbReference type="PANTHER" id="PTHR42985">
    <property type="entry name" value="SODIUM-COUPLED MONOCARBOXYLATE TRANSPORTER"/>
    <property type="match status" value="1"/>
</dbReference>
<feature type="transmembrane region" description="Helical" evidence="12">
    <location>
        <begin position="516"/>
        <end position="537"/>
    </location>
</feature>
<dbReference type="Pfam" id="PF00474">
    <property type="entry name" value="SSF"/>
    <property type="match status" value="1"/>
</dbReference>
<feature type="transmembrane region" description="Helical" evidence="12">
    <location>
        <begin position="195"/>
        <end position="215"/>
    </location>
</feature>
<evidence type="ECO:0000256" key="3">
    <source>
        <dbReference type="ARBA" id="ARBA00022448"/>
    </source>
</evidence>
<dbReference type="OrthoDB" id="9803348at2"/>
<keyword evidence="5 12" id="KW-0812">Transmembrane</keyword>
<evidence type="ECO:0000256" key="12">
    <source>
        <dbReference type="SAM" id="Phobius"/>
    </source>
</evidence>
<dbReference type="InterPro" id="IPR051163">
    <property type="entry name" value="Sodium:Solute_Symporter_SSF"/>
</dbReference>
<protein>
    <submittedName>
        <fullName evidence="13">Na+:solute symporter</fullName>
    </submittedName>
</protein>
<reference evidence="13 14" key="1">
    <citation type="submission" date="2018-01" db="EMBL/GenBank/DDBJ databases">
        <title>Genome sequence of a Cantenovulum-like bacteria.</title>
        <authorList>
            <person name="Tan W.R."/>
            <person name="Lau N.-S."/>
            <person name="Go F."/>
            <person name="Amirul A.-A.A."/>
        </authorList>
    </citation>
    <scope>NUCLEOTIDE SEQUENCE [LARGE SCALE GENOMIC DNA]</scope>
    <source>
        <strain evidence="13 14">CCB-QB4</strain>
    </source>
</reference>
<feature type="transmembrane region" description="Helical" evidence="12">
    <location>
        <begin position="273"/>
        <end position="295"/>
    </location>
</feature>
<dbReference type="Gene3D" id="1.20.1730.10">
    <property type="entry name" value="Sodium/glucose cotransporter"/>
    <property type="match status" value="1"/>
</dbReference>
<feature type="transmembrane region" description="Helical" evidence="12">
    <location>
        <begin position="164"/>
        <end position="188"/>
    </location>
</feature>
<evidence type="ECO:0000313" key="13">
    <source>
        <dbReference type="EMBL" id="AWB65412.1"/>
    </source>
</evidence>
<dbReference type="EMBL" id="CP026604">
    <property type="protein sequence ID" value="AWB65412.1"/>
    <property type="molecule type" value="Genomic_DNA"/>
</dbReference>
<evidence type="ECO:0000256" key="11">
    <source>
        <dbReference type="RuleBase" id="RU362091"/>
    </source>
</evidence>
<name>A0A2S0VMK3_9ALTE</name>
<dbReference type="PROSITE" id="PS50283">
    <property type="entry name" value="NA_SOLUT_SYMP_3"/>
    <property type="match status" value="1"/>
</dbReference>
<dbReference type="InterPro" id="IPR001734">
    <property type="entry name" value="Na/solute_symporter"/>
</dbReference>